<sequence>MDNHITIFKYCSKTKSLIRFIENSNRYGKSNFIQWLKYYKCQFFNALSNKKCHSKCHFDILELRLHGLFDIIFLKRF</sequence>
<keyword evidence="2" id="KW-1185">Reference proteome</keyword>
<gene>
    <name evidence="1" type="ORF">SAMN03080602_02364</name>
</gene>
<name>A0A1X7JYN7_9FLAO</name>
<dbReference type="EMBL" id="FXAO01000004">
    <property type="protein sequence ID" value="SMG33000.1"/>
    <property type="molecule type" value="Genomic_DNA"/>
</dbReference>
<organism evidence="1 2">
    <name type="scientific">Arenibacter troitsensis</name>
    <dbReference type="NCBI Taxonomy" id="188872"/>
    <lineage>
        <taxon>Bacteria</taxon>
        <taxon>Pseudomonadati</taxon>
        <taxon>Bacteroidota</taxon>
        <taxon>Flavobacteriia</taxon>
        <taxon>Flavobacteriales</taxon>
        <taxon>Flavobacteriaceae</taxon>
        <taxon>Arenibacter</taxon>
    </lineage>
</organism>
<dbReference type="STRING" id="188872.SAMN03080602_02364"/>
<evidence type="ECO:0000313" key="2">
    <source>
        <dbReference type="Proteomes" id="UP000193420"/>
    </source>
</evidence>
<protein>
    <submittedName>
        <fullName evidence="1">Uncharacterized protein</fullName>
    </submittedName>
</protein>
<evidence type="ECO:0000313" key="1">
    <source>
        <dbReference type="EMBL" id="SMG33000.1"/>
    </source>
</evidence>
<proteinExistence type="predicted"/>
<dbReference type="AlphaFoldDB" id="A0A1X7JYN7"/>
<reference evidence="2" key="1">
    <citation type="submission" date="2017-04" db="EMBL/GenBank/DDBJ databases">
        <authorList>
            <person name="Varghese N."/>
            <person name="Submissions S."/>
        </authorList>
    </citation>
    <scope>NUCLEOTIDE SEQUENCE [LARGE SCALE GENOMIC DNA]</scope>
    <source>
        <strain evidence="2">DSM 19835</strain>
    </source>
</reference>
<dbReference type="Proteomes" id="UP000193420">
    <property type="component" value="Unassembled WGS sequence"/>
</dbReference>
<accession>A0A1X7JYN7</accession>